<evidence type="ECO:0000256" key="1">
    <source>
        <dbReference type="SAM" id="MobiDB-lite"/>
    </source>
</evidence>
<protein>
    <submittedName>
        <fullName evidence="4">Uncharacterized protein</fullName>
    </submittedName>
</protein>
<dbReference type="InterPro" id="IPR002931">
    <property type="entry name" value="Transglutaminase-like"/>
</dbReference>
<proteinExistence type="predicted"/>
<dbReference type="Pfam" id="PF05593">
    <property type="entry name" value="RHS_repeat"/>
    <property type="match status" value="3"/>
</dbReference>
<dbReference type="Gene3D" id="3.10.620.30">
    <property type="match status" value="1"/>
</dbReference>
<dbReference type="Proteomes" id="UP000229297">
    <property type="component" value="Unassembled WGS sequence"/>
</dbReference>
<feature type="non-terminal residue" evidence="4">
    <location>
        <position position="1164"/>
    </location>
</feature>
<dbReference type="SUPFAM" id="SSF54001">
    <property type="entry name" value="Cysteine proteinases"/>
    <property type="match status" value="1"/>
</dbReference>
<feature type="domain" description="Transglutaminase-like" evidence="2">
    <location>
        <begin position="221"/>
        <end position="277"/>
    </location>
</feature>
<dbReference type="InterPro" id="IPR006530">
    <property type="entry name" value="YD"/>
</dbReference>
<dbReference type="InterPro" id="IPR050708">
    <property type="entry name" value="T6SS_VgrG/RHS"/>
</dbReference>
<organism evidence="4 5">
    <name type="scientific">Candidatus Desantisbacteria bacterium CG_4_8_14_3_um_filter_40_12</name>
    <dbReference type="NCBI Taxonomy" id="1974545"/>
    <lineage>
        <taxon>Bacteria</taxon>
        <taxon>Candidatus Desantisiibacteriota</taxon>
    </lineage>
</organism>
<gene>
    <name evidence="4" type="ORF">COZ71_01300</name>
</gene>
<feature type="region of interest" description="Disordered" evidence="1">
    <location>
        <begin position="755"/>
        <end position="777"/>
    </location>
</feature>
<dbReference type="InterPro" id="IPR045351">
    <property type="entry name" value="DUF6531"/>
</dbReference>
<dbReference type="NCBIfam" id="TIGR01643">
    <property type="entry name" value="YD_repeat_2x"/>
    <property type="match status" value="4"/>
</dbReference>
<evidence type="ECO:0000259" key="3">
    <source>
        <dbReference type="Pfam" id="PF20148"/>
    </source>
</evidence>
<dbReference type="InterPro" id="IPR031325">
    <property type="entry name" value="RHS_repeat"/>
</dbReference>
<dbReference type="Pfam" id="PF20148">
    <property type="entry name" value="DUF6531"/>
    <property type="match status" value="1"/>
</dbReference>
<evidence type="ECO:0000313" key="5">
    <source>
        <dbReference type="Proteomes" id="UP000229297"/>
    </source>
</evidence>
<dbReference type="Pfam" id="PF01841">
    <property type="entry name" value="Transglut_core"/>
    <property type="match status" value="1"/>
</dbReference>
<reference evidence="5" key="1">
    <citation type="submission" date="2017-09" db="EMBL/GenBank/DDBJ databases">
        <title>Depth-based differentiation of microbial function through sediment-hosted aquifers and enrichment of novel symbionts in the deep terrestrial subsurface.</title>
        <authorList>
            <person name="Probst A.J."/>
            <person name="Ladd B."/>
            <person name="Jarett J.K."/>
            <person name="Geller-Mcgrath D.E."/>
            <person name="Sieber C.M.K."/>
            <person name="Emerson J.B."/>
            <person name="Anantharaman K."/>
            <person name="Thomas B.C."/>
            <person name="Malmstrom R."/>
            <person name="Stieglmeier M."/>
            <person name="Klingl A."/>
            <person name="Woyke T."/>
            <person name="Ryan C.M."/>
            <person name="Banfield J.F."/>
        </authorList>
    </citation>
    <scope>NUCLEOTIDE SEQUENCE [LARGE SCALE GENOMIC DNA]</scope>
</reference>
<name>A0A2M7JEI6_9BACT</name>
<dbReference type="Gene3D" id="2.180.10.10">
    <property type="entry name" value="RHS repeat-associated core"/>
    <property type="match status" value="1"/>
</dbReference>
<sequence length="1164" mass="130776">MNKLLKNITITLCIVLFNIPVYAQQPDLPGIYQRLIKSTEINQDHEQSFGQQLLRAKEGLSILLSDLEQDINQGKDTTIRKKAVSAQLKAIETIEKETRKVTTRAKAPTTIPLFSPLRQEISTDELKAQTEQILISPDISKIRQLKQKLPSKPRHSSPIYQRTDDAHFFEKGKGKDRLPQMLPRRVDIAEVKISGAPAPLSTAPEIQINQEIRDLVASLNNDYQQIFNWVQKNIDFQPYLGCAKGSILTLWDKAGNCADINALFCALLQAAGYTTNYIDASIIVSIEKIPDLAGVPDINDAYNILNSHELIEGVIGSPTVTHLIIAHFYTAVNTGTQTIYLDPSFKDYSFTQGIAVPYQQFDEEGYLANEKSYLPVERHEQDVASWLKANHPGSSTNDVFIKATITITQIPQPPLPYNIYQVHGTYTAIPDWAMHTVGIKAVYRYSDNTEDVIIQRRWYNLCDVAGKRISLSNEQYGNYYIPKIAVDGTVTQTSSYYFDPGMILWWVIDFKPLGHPANNVSEHWWQVGGTAVIGINPQSVSNRLIEERQAILINNRDNPQIAQEELLHLIVLNYLKDSNGSNYRAAGLNHYPYTRATWEAMAAQRIMVDGQNVIPTSLNIDVVRTPFSVFNVDDYANFSSLLGWQGSTEEHNIWEKLLEIPSISTTKGMQIAHGRNYTIYKVDSTNIDTLLPLINIPQYKKDDIKELVAVGNTVTIPDHEFYYNDWFGIIYLVEGSTGSGYMIWGETGDVINGGQTTVNPKQKDTTLGKDTNKQTTKDDPIDVATGNLDISATDIFIPGKIPFSLKRSYQSRSFRTSPYGWGWHYTYGLKLWKAPDATVFISGPEGQLWRFTPTAGGYTPQFGIYSTLIKTAGGHELREKNGITYTFDEQGNLIKIMDKCGNQLALTRDVEGKLISVQDNVGRALSFEYTNNRINKVTDPAGRQFIFTYSYDPQDMLIGVTDPAGKSTVYTYSSDHNLLTQTDPNDNLTMWLYYDQDRVYKRIGAGAGELTLKYNTQDMKTTFIDSLGKTTLFYYNTLGVVTKEIDPFGNQIQSTYDSNLNLTAKTDKNNQTTNMDYDSMGNTLSITDPKANTTYFSYEPTNNQVTSITDPLSHVTTFAYDLSGNLIKATDPLNNATIYTYDTYGNSTSMKDANGNTAQYSYDS</sequence>
<accession>A0A2M7JEI6</accession>
<dbReference type="InterPro" id="IPR038765">
    <property type="entry name" value="Papain-like_cys_pep_sf"/>
</dbReference>
<dbReference type="EMBL" id="PFIC01000035">
    <property type="protein sequence ID" value="PIX17819.1"/>
    <property type="molecule type" value="Genomic_DNA"/>
</dbReference>
<evidence type="ECO:0000259" key="2">
    <source>
        <dbReference type="Pfam" id="PF01841"/>
    </source>
</evidence>
<dbReference type="PANTHER" id="PTHR32305:SF15">
    <property type="entry name" value="PROTEIN RHSA-RELATED"/>
    <property type="match status" value="1"/>
</dbReference>
<feature type="compositionally biased region" description="Basic and acidic residues" evidence="1">
    <location>
        <begin position="761"/>
        <end position="777"/>
    </location>
</feature>
<evidence type="ECO:0000313" key="4">
    <source>
        <dbReference type="EMBL" id="PIX17819.1"/>
    </source>
</evidence>
<dbReference type="PANTHER" id="PTHR32305">
    <property type="match status" value="1"/>
</dbReference>
<comment type="caution">
    <text evidence="4">The sequence shown here is derived from an EMBL/GenBank/DDBJ whole genome shotgun (WGS) entry which is preliminary data.</text>
</comment>
<dbReference type="AlphaFoldDB" id="A0A2M7JEI6"/>
<feature type="domain" description="DUF6531" evidence="3">
    <location>
        <begin position="779"/>
        <end position="851"/>
    </location>
</feature>